<proteinExistence type="predicted"/>
<protein>
    <submittedName>
        <fullName evidence="1">Uncharacterized protein</fullName>
    </submittedName>
</protein>
<name>A0A6C0HN56_9ZZZZ</name>
<dbReference type="AlphaFoldDB" id="A0A6C0HN56"/>
<sequence>MKKIPSPNPWANLNMNSANLLYDPAKPSPKVKLDSSKLFQKMKELQDMLKALKQTRQRNASMNASAKAYLNRASYEDPLLENSLKLTGIKGTALR</sequence>
<organism evidence="1">
    <name type="scientific">viral metagenome</name>
    <dbReference type="NCBI Taxonomy" id="1070528"/>
    <lineage>
        <taxon>unclassified sequences</taxon>
        <taxon>metagenomes</taxon>
        <taxon>organismal metagenomes</taxon>
    </lineage>
</organism>
<reference evidence="1" key="1">
    <citation type="journal article" date="2020" name="Nature">
        <title>Giant virus diversity and host interactions through global metagenomics.</title>
        <authorList>
            <person name="Schulz F."/>
            <person name="Roux S."/>
            <person name="Paez-Espino D."/>
            <person name="Jungbluth S."/>
            <person name="Walsh D.A."/>
            <person name="Denef V.J."/>
            <person name="McMahon K.D."/>
            <person name="Konstantinidis K.T."/>
            <person name="Eloe-Fadrosh E.A."/>
            <person name="Kyrpides N.C."/>
            <person name="Woyke T."/>
        </authorList>
    </citation>
    <scope>NUCLEOTIDE SEQUENCE</scope>
    <source>
        <strain evidence="1">GVMAG-M-3300023184-160</strain>
    </source>
</reference>
<dbReference type="EMBL" id="MN739993">
    <property type="protein sequence ID" value="QHT81817.1"/>
    <property type="molecule type" value="Genomic_DNA"/>
</dbReference>
<evidence type="ECO:0000313" key="1">
    <source>
        <dbReference type="EMBL" id="QHT81817.1"/>
    </source>
</evidence>
<accession>A0A6C0HN56</accession>